<organism evidence="1 2">
    <name type="scientific">Curtobacterium citri</name>
    <dbReference type="NCBI Taxonomy" id="3055139"/>
    <lineage>
        <taxon>Bacteria</taxon>
        <taxon>Bacillati</taxon>
        <taxon>Actinomycetota</taxon>
        <taxon>Actinomycetes</taxon>
        <taxon>Micrococcales</taxon>
        <taxon>Microbacteriaceae</taxon>
        <taxon>Curtobacterium</taxon>
    </lineage>
</organism>
<sequence length="78" mass="8667">MTTQTARKQMPEALLAAIKRFMDDQDVDRVDVRRSGLEEEPEDDALTFRHVMSDNELPQSSSLNSGAFITATVPQADA</sequence>
<dbReference type="RefSeq" id="WP_289459918.1">
    <property type="nucleotide sequence ID" value="NZ_JAUCML010000013.1"/>
</dbReference>
<proteinExistence type="predicted"/>
<dbReference type="EMBL" id="JAUCML010000013">
    <property type="protein sequence ID" value="MDM7886573.1"/>
    <property type="molecule type" value="Genomic_DNA"/>
</dbReference>
<reference evidence="1 2" key="1">
    <citation type="submission" date="2023-06" db="EMBL/GenBank/DDBJ databases">
        <authorList>
            <person name="Feng G."/>
            <person name="Li J."/>
            <person name="Zhu H."/>
        </authorList>
    </citation>
    <scope>NUCLEOTIDE SEQUENCE [LARGE SCALE GENOMIC DNA]</scope>
    <source>
        <strain evidence="1 2">RHCKG23</strain>
    </source>
</reference>
<gene>
    <name evidence="1" type="ORF">QUG92_15790</name>
</gene>
<name>A0ABT7TAH9_9MICO</name>
<comment type="caution">
    <text evidence="1">The sequence shown here is derived from an EMBL/GenBank/DDBJ whole genome shotgun (WGS) entry which is preliminary data.</text>
</comment>
<protein>
    <submittedName>
        <fullName evidence="1">Uncharacterized protein</fullName>
    </submittedName>
</protein>
<evidence type="ECO:0000313" key="2">
    <source>
        <dbReference type="Proteomes" id="UP001237823"/>
    </source>
</evidence>
<accession>A0ABT7TAH9</accession>
<evidence type="ECO:0000313" key="1">
    <source>
        <dbReference type="EMBL" id="MDM7886573.1"/>
    </source>
</evidence>
<dbReference type="Proteomes" id="UP001237823">
    <property type="component" value="Unassembled WGS sequence"/>
</dbReference>
<keyword evidence="2" id="KW-1185">Reference proteome</keyword>